<accession>A0ABS5FV57</accession>
<dbReference type="Proteomes" id="UP001315278">
    <property type="component" value="Unassembled WGS sequence"/>
</dbReference>
<evidence type="ECO:0000313" key="1">
    <source>
        <dbReference type="EMBL" id="MBR0800721.1"/>
    </source>
</evidence>
<protein>
    <submittedName>
        <fullName evidence="1">Uncharacterized protein</fullName>
    </submittedName>
</protein>
<evidence type="ECO:0000313" key="2">
    <source>
        <dbReference type="Proteomes" id="UP001315278"/>
    </source>
</evidence>
<proteinExistence type="predicted"/>
<gene>
    <name evidence="1" type="ORF">JQ615_35705</name>
</gene>
<sequence>MTPWEYASRYLPVQVPRSQGLAEIYPIDISHYHLGAPTAAKDQILGAMSDHFASNQRKNASYRLTLRVNGLPVEFASRDELIPSLNAFWGKGTPEDCQIVLHLALTLGGIKPNQLQSWADTNLGLDCNGFVGNYLFHEVQQNGWQQAPGKTEIGPSTTIDEYFKRWVQDPILDLSHVIPGRMHLIVRVDDNGLVIPRCSGGKVGHIAITQPGESMNQSFVTDTMGFYDKETADLGMYNKFALRTVESGGPVKGVQKNWMVFVQPYKVKGVFEVRRDHIHMLDKVRIAPLRAGPG</sequence>
<name>A0ABS5FV57_9BRAD</name>
<dbReference type="RefSeq" id="WP_212495003.1">
    <property type="nucleotide sequence ID" value="NZ_JAFCJH010000060.1"/>
</dbReference>
<comment type="caution">
    <text evidence="1">The sequence shown here is derived from an EMBL/GenBank/DDBJ whole genome shotgun (WGS) entry which is preliminary data.</text>
</comment>
<organism evidence="1 2">
    <name type="scientific">Bradyrhizobium jicamae</name>
    <dbReference type="NCBI Taxonomy" id="280332"/>
    <lineage>
        <taxon>Bacteria</taxon>
        <taxon>Pseudomonadati</taxon>
        <taxon>Pseudomonadota</taxon>
        <taxon>Alphaproteobacteria</taxon>
        <taxon>Hyphomicrobiales</taxon>
        <taxon>Nitrobacteraceae</taxon>
        <taxon>Bradyrhizobium</taxon>
    </lineage>
</organism>
<dbReference type="EMBL" id="JAFCJH010000060">
    <property type="protein sequence ID" value="MBR0800721.1"/>
    <property type="molecule type" value="Genomic_DNA"/>
</dbReference>
<reference evidence="2" key="1">
    <citation type="journal article" date="2021" name="ISME J.">
        <title>Evolutionary origin and ecological implication of a unique nif island in free-living Bradyrhizobium lineages.</title>
        <authorList>
            <person name="Tao J."/>
        </authorList>
    </citation>
    <scope>NUCLEOTIDE SEQUENCE [LARGE SCALE GENOMIC DNA]</scope>
    <source>
        <strain evidence="2">SZCCT0434</strain>
    </source>
</reference>
<keyword evidence="2" id="KW-1185">Reference proteome</keyword>